<keyword evidence="2" id="KW-1185">Reference proteome</keyword>
<organism evidence="1 2">
    <name type="scientific">Clonostachys chloroleuca</name>
    <dbReference type="NCBI Taxonomy" id="1926264"/>
    <lineage>
        <taxon>Eukaryota</taxon>
        <taxon>Fungi</taxon>
        <taxon>Dikarya</taxon>
        <taxon>Ascomycota</taxon>
        <taxon>Pezizomycotina</taxon>
        <taxon>Sordariomycetes</taxon>
        <taxon>Hypocreomycetidae</taxon>
        <taxon>Hypocreales</taxon>
        <taxon>Bionectriaceae</taxon>
        <taxon>Clonostachys</taxon>
    </lineage>
</organism>
<dbReference type="PANTHER" id="PTHR37842:SF2">
    <property type="entry name" value="GYLCOSYL HYDROLASE 115 C-TERMINAL DOMAIN-CONTAINING PROTEIN"/>
    <property type="match status" value="1"/>
</dbReference>
<protein>
    <submittedName>
        <fullName evidence="1">Uncharacterized protein</fullName>
    </submittedName>
</protein>
<sequence>MVSADLKPAIYQLIHHPIKATQIYIALRVALEKNKRFAEQRRTIANKHAQEVLRLCQADFDLSSEYTEYLVGSGITSWTNLIMAVDGKKISRYSSRQKASLIMGSFGIAVEGHGGYRTGLCCEEHDLLQPCRGNRIPSVTTAPLEPLGARSRWFEIYSHRPESFH</sequence>
<dbReference type="EMBL" id="CABFNP030001042">
    <property type="protein sequence ID" value="CAI6090805.1"/>
    <property type="molecule type" value="Genomic_DNA"/>
</dbReference>
<proteinExistence type="predicted"/>
<dbReference type="Proteomes" id="UP001160390">
    <property type="component" value="Unassembled WGS sequence"/>
</dbReference>
<gene>
    <name evidence="1" type="ORF">CCHLO57077_00010013</name>
</gene>
<reference evidence="1" key="1">
    <citation type="submission" date="2023-01" db="EMBL/GenBank/DDBJ databases">
        <authorList>
            <person name="Piombo E."/>
        </authorList>
    </citation>
    <scope>NUCLEOTIDE SEQUENCE</scope>
</reference>
<name>A0AA35M5B8_9HYPO</name>
<dbReference type="PANTHER" id="PTHR37842">
    <property type="match status" value="1"/>
</dbReference>
<dbReference type="AlphaFoldDB" id="A0AA35M5B8"/>
<evidence type="ECO:0000313" key="1">
    <source>
        <dbReference type="EMBL" id="CAI6090805.1"/>
    </source>
</evidence>
<dbReference type="Gene3D" id="1.20.58.2150">
    <property type="match status" value="1"/>
</dbReference>
<comment type="caution">
    <text evidence="1">The sequence shown here is derived from an EMBL/GenBank/DDBJ whole genome shotgun (WGS) entry which is preliminary data.</text>
</comment>
<evidence type="ECO:0000313" key="2">
    <source>
        <dbReference type="Proteomes" id="UP001160390"/>
    </source>
</evidence>
<accession>A0AA35M5B8</accession>